<evidence type="ECO:0000256" key="6">
    <source>
        <dbReference type="ARBA" id="ARBA00023157"/>
    </source>
</evidence>
<dbReference type="GO" id="GO:0031175">
    <property type="term" value="P:neuron projection development"/>
    <property type="evidence" value="ECO:0007669"/>
    <property type="project" value="TreeGrafter"/>
</dbReference>
<evidence type="ECO:0000256" key="7">
    <source>
        <dbReference type="ARBA" id="ARBA00032923"/>
    </source>
</evidence>
<evidence type="ECO:0000259" key="10">
    <source>
        <dbReference type="Pfam" id="PF20145"/>
    </source>
</evidence>
<evidence type="ECO:0000259" key="9">
    <source>
        <dbReference type="Pfam" id="PF10208"/>
    </source>
</evidence>
<dbReference type="Pfam" id="PF10208">
    <property type="entry name" value="ARMET_C"/>
    <property type="match status" value="1"/>
</dbReference>
<feature type="signal peptide" evidence="8">
    <location>
        <begin position="1"/>
        <end position="23"/>
    </location>
</feature>
<dbReference type="InterPro" id="IPR045333">
    <property type="entry name" value="ARMET-like"/>
</dbReference>
<dbReference type="GO" id="GO:0005615">
    <property type="term" value="C:extracellular space"/>
    <property type="evidence" value="ECO:0007669"/>
    <property type="project" value="TreeGrafter"/>
</dbReference>
<dbReference type="InterPro" id="IPR036361">
    <property type="entry name" value="SAP_dom_sf"/>
</dbReference>
<dbReference type="GO" id="GO:0005783">
    <property type="term" value="C:endoplasmic reticulum"/>
    <property type="evidence" value="ECO:0007669"/>
    <property type="project" value="TreeGrafter"/>
</dbReference>
<accession>A0A819UWA1</accession>
<comment type="subcellular location">
    <subcellularLocation>
        <location evidence="1">Secreted</location>
    </subcellularLocation>
</comment>
<evidence type="ECO:0000256" key="1">
    <source>
        <dbReference type="ARBA" id="ARBA00004613"/>
    </source>
</evidence>
<sequence length="305" mass="34838">MQSLSYFTFLIVIILFAFSTVQSKKAVDETHCEVCIKTIGTFFESLTNDEKVNPEKIEKGFKKYCSKTKVDSKEHRLCYYIGALETSATYAIGDLSKPLSWGIPIEKVCRERLSKTNPQICDLKYEKQIDVNAVDLNKLKVKDLKKILSDWGESVDFIEKSEFIKRINEVKDKYVKPANAPTQQAVQMVNGMLAWIVDSNQISVNHVKKLLELLIKFCGIQVDTKTVEEWLTQITGTGGGLGGLKSKFLPPSMQVGVSFKEYILIQHNPYELEYFIAYKMHNQHDWCAQDGQTSAHCQMYYVTKN</sequence>
<evidence type="ECO:0000256" key="8">
    <source>
        <dbReference type="SAM" id="SignalP"/>
    </source>
</evidence>
<evidence type="ECO:0000256" key="3">
    <source>
        <dbReference type="ARBA" id="ARBA00014267"/>
    </source>
</evidence>
<keyword evidence="6" id="KW-1015">Disulfide bond</keyword>
<evidence type="ECO:0000256" key="2">
    <source>
        <dbReference type="ARBA" id="ARBA00005617"/>
    </source>
</evidence>
<dbReference type="InterPro" id="IPR045332">
    <property type="entry name" value="ARMET_N"/>
</dbReference>
<dbReference type="AlphaFoldDB" id="A0A819UWA1"/>
<dbReference type="Gene3D" id="1.10.225.10">
    <property type="entry name" value="Saposin-like"/>
    <property type="match status" value="1"/>
</dbReference>
<organism evidence="11 12">
    <name type="scientific">Rotaria socialis</name>
    <dbReference type="NCBI Taxonomy" id="392032"/>
    <lineage>
        <taxon>Eukaryota</taxon>
        <taxon>Metazoa</taxon>
        <taxon>Spiralia</taxon>
        <taxon>Gnathifera</taxon>
        <taxon>Rotifera</taxon>
        <taxon>Eurotatoria</taxon>
        <taxon>Bdelloidea</taxon>
        <taxon>Philodinida</taxon>
        <taxon>Philodinidae</taxon>
        <taxon>Rotaria</taxon>
    </lineage>
</organism>
<feature type="domain" description="ARMET C-terminal" evidence="9">
    <location>
        <begin position="134"/>
        <end position="174"/>
    </location>
</feature>
<evidence type="ECO:0000313" key="11">
    <source>
        <dbReference type="EMBL" id="CAF4087439.1"/>
    </source>
</evidence>
<name>A0A819UWA1_9BILA</name>
<dbReference type="Pfam" id="PF20145">
    <property type="entry name" value="ARMET_N"/>
    <property type="match status" value="1"/>
</dbReference>
<keyword evidence="4" id="KW-0964">Secreted</keyword>
<evidence type="ECO:0000256" key="4">
    <source>
        <dbReference type="ARBA" id="ARBA00022525"/>
    </source>
</evidence>
<dbReference type="GO" id="GO:0071542">
    <property type="term" value="P:dopaminergic neuron differentiation"/>
    <property type="evidence" value="ECO:0007669"/>
    <property type="project" value="TreeGrafter"/>
</dbReference>
<dbReference type="PANTHER" id="PTHR12990:SF5">
    <property type="entry name" value="MESENCEPHALIC ASTROCYTE-DERIVED NEUROTROPHIC FACTOR HOMOLOG"/>
    <property type="match status" value="1"/>
</dbReference>
<dbReference type="InterPro" id="IPR019345">
    <property type="entry name" value="ARMET_C"/>
</dbReference>
<dbReference type="PANTHER" id="PTHR12990">
    <property type="entry name" value="ARMET-LIKE PROTEIN"/>
    <property type="match status" value="1"/>
</dbReference>
<dbReference type="Proteomes" id="UP000663851">
    <property type="component" value="Unassembled WGS sequence"/>
</dbReference>
<evidence type="ECO:0000313" key="12">
    <source>
        <dbReference type="Proteomes" id="UP000663851"/>
    </source>
</evidence>
<feature type="chain" id="PRO_5032853063" description="Mesencephalic astrocyte-derived neurotrophic factor homolog" evidence="8">
    <location>
        <begin position="24"/>
        <end position="305"/>
    </location>
</feature>
<protein>
    <recommendedName>
        <fullName evidence="3">Mesencephalic astrocyte-derived neurotrophic factor homolog</fullName>
    </recommendedName>
    <alternativeName>
        <fullName evidence="7">MANF/CDNF-like protein</fullName>
    </alternativeName>
</protein>
<comment type="similarity">
    <text evidence="2">Belongs to the ARMET family.</text>
</comment>
<proteinExistence type="inferred from homology"/>
<comment type="caution">
    <text evidence="11">The sequence shown here is derived from an EMBL/GenBank/DDBJ whole genome shotgun (WGS) entry which is preliminary data.</text>
</comment>
<evidence type="ECO:0000256" key="5">
    <source>
        <dbReference type="ARBA" id="ARBA00022729"/>
    </source>
</evidence>
<dbReference type="Gene3D" id="1.10.720.30">
    <property type="entry name" value="SAP domain"/>
    <property type="match status" value="1"/>
</dbReference>
<keyword evidence="5 8" id="KW-0732">Signal</keyword>
<gene>
    <name evidence="11" type="ORF">HFQ381_LOCUS106</name>
</gene>
<dbReference type="EMBL" id="CAJOBO010000003">
    <property type="protein sequence ID" value="CAF4087439.1"/>
    <property type="molecule type" value="Genomic_DNA"/>
</dbReference>
<feature type="domain" description="ARMET N-terminal" evidence="10">
    <location>
        <begin position="32"/>
        <end position="129"/>
    </location>
</feature>
<reference evidence="11" key="1">
    <citation type="submission" date="2021-02" db="EMBL/GenBank/DDBJ databases">
        <authorList>
            <person name="Nowell W R."/>
        </authorList>
    </citation>
    <scope>NUCLEOTIDE SEQUENCE</scope>
</reference>
<dbReference type="SUPFAM" id="SSF68906">
    <property type="entry name" value="SAP domain"/>
    <property type="match status" value="1"/>
</dbReference>